<organism evidence="1 2">
    <name type="scientific">Catharanthus roseus</name>
    <name type="common">Madagascar periwinkle</name>
    <name type="synonym">Vinca rosea</name>
    <dbReference type="NCBI Taxonomy" id="4058"/>
    <lineage>
        <taxon>Eukaryota</taxon>
        <taxon>Viridiplantae</taxon>
        <taxon>Streptophyta</taxon>
        <taxon>Embryophyta</taxon>
        <taxon>Tracheophyta</taxon>
        <taxon>Spermatophyta</taxon>
        <taxon>Magnoliopsida</taxon>
        <taxon>eudicotyledons</taxon>
        <taxon>Gunneridae</taxon>
        <taxon>Pentapetalae</taxon>
        <taxon>asterids</taxon>
        <taxon>lamiids</taxon>
        <taxon>Gentianales</taxon>
        <taxon>Apocynaceae</taxon>
        <taxon>Rauvolfioideae</taxon>
        <taxon>Vinceae</taxon>
        <taxon>Catharanthinae</taxon>
        <taxon>Catharanthus</taxon>
    </lineage>
</organism>
<reference evidence="2" key="1">
    <citation type="journal article" date="2023" name="Nat. Plants">
        <title>Single-cell RNA sequencing provides a high-resolution roadmap for understanding the multicellular compartmentation of specialized metabolism.</title>
        <authorList>
            <person name="Sun S."/>
            <person name="Shen X."/>
            <person name="Li Y."/>
            <person name="Li Y."/>
            <person name="Wang S."/>
            <person name="Li R."/>
            <person name="Zhang H."/>
            <person name="Shen G."/>
            <person name="Guo B."/>
            <person name="Wei J."/>
            <person name="Xu J."/>
            <person name="St-Pierre B."/>
            <person name="Chen S."/>
            <person name="Sun C."/>
        </authorList>
    </citation>
    <scope>NUCLEOTIDE SEQUENCE [LARGE SCALE GENOMIC DNA]</scope>
</reference>
<name>A0ACC0AV10_CATRO</name>
<dbReference type="Proteomes" id="UP001060085">
    <property type="component" value="Linkage Group LG05"/>
</dbReference>
<gene>
    <name evidence="1" type="ORF">M9H77_23150</name>
</gene>
<proteinExistence type="predicted"/>
<evidence type="ECO:0000313" key="1">
    <source>
        <dbReference type="EMBL" id="KAI5663827.1"/>
    </source>
</evidence>
<dbReference type="EMBL" id="CM044705">
    <property type="protein sequence ID" value="KAI5663827.1"/>
    <property type="molecule type" value="Genomic_DNA"/>
</dbReference>
<sequence>MGVRLFCNRALVWCFAGIDYKMLELGFDGIVLGIRTLPMEPHSALMCLDSLRLPSCARNPHISSGRSGAQQDTKVLVQEFWIKSPQKGICLCFIFPRLDPFVKVMFHYGAYKLVSRGTQMPYSAAVDLVTGLGASQLFQTASLGAKVGINHLRGLNMLLFSPF</sequence>
<evidence type="ECO:0000313" key="2">
    <source>
        <dbReference type="Proteomes" id="UP001060085"/>
    </source>
</evidence>
<accession>A0ACC0AV10</accession>
<comment type="caution">
    <text evidence="1">The sequence shown here is derived from an EMBL/GenBank/DDBJ whole genome shotgun (WGS) entry which is preliminary data.</text>
</comment>
<protein>
    <submittedName>
        <fullName evidence="1">Uncharacterized protein</fullName>
    </submittedName>
</protein>
<keyword evidence="2" id="KW-1185">Reference proteome</keyword>